<dbReference type="OrthoDB" id="1742244at2759"/>
<dbReference type="PANTHER" id="PTHR43592:SF4">
    <property type="entry name" value="CAAX AMINO TERMINAL PROTEASE FAMILY PROTEIN"/>
    <property type="match status" value="1"/>
</dbReference>
<accession>A0A2I0A898</accession>
<gene>
    <name evidence="2" type="ORF">AXF42_Ash007986</name>
</gene>
<dbReference type="AlphaFoldDB" id="A0A2I0A898"/>
<sequence length="346" mass="37660">MLISANLPMHDFAGYADAATRPQRLFPIDCTHVACWLWQLHVTASLRWSFSSPPLFYKNAANLQDVSDPILKEILVYSPESQTLCFSLHCIVAPLLEELLYRGFLLSSLACRWKWWQALCVSSFAFSLAHFSLEGSLQLFIIGCILGLVYSWSGNLAAPLAVHYHLTLQCRRSPASRCRSAWPLAGGPCTDAGARGGAQAALAPTPALRAARRCPRRGCSDSCVGRRPRASAGEWGHPQTPARRASAPGAARCGYSHANVRVHGVCSLGSELRRLSCEHLCVECVAGRLRGNAGARAARVLLRWISVRKSWLYAVDRLCLDAGGNALPAVGARGRAQAAYLRTYCA</sequence>
<dbReference type="EMBL" id="KZ452012">
    <property type="protein sequence ID" value="PKA51757.1"/>
    <property type="molecule type" value="Genomic_DNA"/>
</dbReference>
<dbReference type="Proteomes" id="UP000236161">
    <property type="component" value="Unassembled WGS sequence"/>
</dbReference>
<keyword evidence="3" id="KW-1185">Reference proteome</keyword>
<proteinExistence type="predicted"/>
<protein>
    <recommendedName>
        <fullName evidence="1">CAAX prenyl protease 2/Lysostaphin resistance protein A-like domain-containing protein</fullName>
    </recommendedName>
</protein>
<reference evidence="2 3" key="1">
    <citation type="journal article" date="2017" name="Nature">
        <title>The Apostasia genome and the evolution of orchids.</title>
        <authorList>
            <person name="Zhang G.Q."/>
            <person name="Liu K.W."/>
            <person name="Li Z."/>
            <person name="Lohaus R."/>
            <person name="Hsiao Y.Y."/>
            <person name="Niu S.C."/>
            <person name="Wang J.Y."/>
            <person name="Lin Y.C."/>
            <person name="Xu Q."/>
            <person name="Chen L.J."/>
            <person name="Yoshida K."/>
            <person name="Fujiwara S."/>
            <person name="Wang Z.W."/>
            <person name="Zhang Y.Q."/>
            <person name="Mitsuda N."/>
            <person name="Wang M."/>
            <person name="Liu G.H."/>
            <person name="Pecoraro L."/>
            <person name="Huang H.X."/>
            <person name="Xiao X.J."/>
            <person name="Lin M."/>
            <person name="Wu X.Y."/>
            <person name="Wu W.L."/>
            <person name="Chen Y.Y."/>
            <person name="Chang S.B."/>
            <person name="Sakamoto S."/>
            <person name="Ohme-Takagi M."/>
            <person name="Yagi M."/>
            <person name="Zeng S.J."/>
            <person name="Shen C.Y."/>
            <person name="Yeh C.M."/>
            <person name="Luo Y.B."/>
            <person name="Tsai W.C."/>
            <person name="Van de Peer Y."/>
            <person name="Liu Z.J."/>
        </authorList>
    </citation>
    <scope>NUCLEOTIDE SEQUENCE [LARGE SCALE GENOMIC DNA]</scope>
    <source>
        <strain evidence="3">cv. Shenzhen</strain>
        <tissue evidence="2">Stem</tissue>
    </source>
</reference>
<dbReference type="GO" id="GO:0080120">
    <property type="term" value="P:CAAX-box protein maturation"/>
    <property type="evidence" value="ECO:0007669"/>
    <property type="project" value="UniProtKB-ARBA"/>
</dbReference>
<evidence type="ECO:0000313" key="2">
    <source>
        <dbReference type="EMBL" id="PKA51757.1"/>
    </source>
</evidence>
<organism evidence="2 3">
    <name type="scientific">Apostasia shenzhenica</name>
    <dbReference type="NCBI Taxonomy" id="1088818"/>
    <lineage>
        <taxon>Eukaryota</taxon>
        <taxon>Viridiplantae</taxon>
        <taxon>Streptophyta</taxon>
        <taxon>Embryophyta</taxon>
        <taxon>Tracheophyta</taxon>
        <taxon>Spermatophyta</taxon>
        <taxon>Magnoliopsida</taxon>
        <taxon>Liliopsida</taxon>
        <taxon>Asparagales</taxon>
        <taxon>Orchidaceae</taxon>
        <taxon>Apostasioideae</taxon>
        <taxon>Apostasia</taxon>
    </lineage>
</organism>
<dbReference type="STRING" id="1088818.A0A2I0A898"/>
<dbReference type="PANTHER" id="PTHR43592">
    <property type="entry name" value="CAAX AMINO TERMINAL PROTEASE"/>
    <property type="match status" value="1"/>
</dbReference>
<evidence type="ECO:0000313" key="3">
    <source>
        <dbReference type="Proteomes" id="UP000236161"/>
    </source>
</evidence>
<name>A0A2I0A898_9ASPA</name>
<feature type="domain" description="CAAX prenyl protease 2/Lysostaphin resistance protein A-like" evidence="1">
    <location>
        <begin position="83"/>
        <end position="164"/>
    </location>
</feature>
<dbReference type="Pfam" id="PF02517">
    <property type="entry name" value="Rce1-like"/>
    <property type="match status" value="1"/>
</dbReference>
<dbReference type="GO" id="GO:0004175">
    <property type="term" value="F:endopeptidase activity"/>
    <property type="evidence" value="ECO:0007669"/>
    <property type="project" value="UniProtKB-ARBA"/>
</dbReference>
<dbReference type="InterPro" id="IPR003675">
    <property type="entry name" value="Rce1/LyrA-like_dom"/>
</dbReference>
<evidence type="ECO:0000259" key="1">
    <source>
        <dbReference type="Pfam" id="PF02517"/>
    </source>
</evidence>